<dbReference type="PANTHER" id="PTHR24171">
    <property type="entry name" value="ANKYRIN REPEAT DOMAIN-CONTAINING PROTEIN 39-RELATED"/>
    <property type="match status" value="1"/>
</dbReference>
<dbReference type="EMBL" id="CAHIKZ030004740">
    <property type="protein sequence ID" value="CAE1314904.1"/>
    <property type="molecule type" value="Genomic_DNA"/>
</dbReference>
<dbReference type="Gene3D" id="1.25.40.20">
    <property type="entry name" value="Ankyrin repeat-containing domain"/>
    <property type="match status" value="2"/>
</dbReference>
<dbReference type="InterPro" id="IPR002110">
    <property type="entry name" value="Ankyrin_rpt"/>
</dbReference>
<evidence type="ECO:0000313" key="4">
    <source>
        <dbReference type="EMBL" id="CAE1314904.1"/>
    </source>
</evidence>
<dbReference type="AlphaFoldDB" id="A0A812E7K6"/>
<dbReference type="Pfam" id="PF13857">
    <property type="entry name" value="Ank_5"/>
    <property type="match status" value="1"/>
</dbReference>
<dbReference type="PROSITE" id="PS50088">
    <property type="entry name" value="ANK_REPEAT"/>
    <property type="match status" value="3"/>
</dbReference>
<feature type="repeat" description="ANK" evidence="3">
    <location>
        <begin position="68"/>
        <end position="100"/>
    </location>
</feature>
<keyword evidence="1" id="KW-0677">Repeat</keyword>
<sequence length="196" mass="21634">MNSTSHTHTEGESCCSGPWLQPSVHQTLDEIDFERGIWSDACYGNTEEIIRKLNRGNRICTVNSVDSSGYTALHYASRNGHLSTCEALVMQGANVNCQTASGKSTPLHRAAYRGHRLVVKYLLSKKANPMICDADGKTALHKAAENGHTEILKELLENSPALKSITDNKGKTAFQYVSHDKQDAIEIFNSFLDDNH</sequence>
<evidence type="ECO:0000256" key="1">
    <source>
        <dbReference type="ARBA" id="ARBA00022737"/>
    </source>
</evidence>
<name>A0A812E7K6_ACAPH</name>
<feature type="repeat" description="ANK" evidence="3">
    <location>
        <begin position="102"/>
        <end position="134"/>
    </location>
</feature>
<dbReference type="Proteomes" id="UP000597762">
    <property type="component" value="Unassembled WGS sequence"/>
</dbReference>
<keyword evidence="2 3" id="KW-0040">ANK repeat</keyword>
<reference evidence="4" key="1">
    <citation type="submission" date="2021-01" db="EMBL/GenBank/DDBJ databases">
        <authorList>
            <person name="Li R."/>
            <person name="Bekaert M."/>
        </authorList>
    </citation>
    <scope>NUCLEOTIDE SEQUENCE</scope>
    <source>
        <strain evidence="4">Farmed</strain>
    </source>
</reference>
<feature type="repeat" description="ANK" evidence="3">
    <location>
        <begin position="135"/>
        <end position="167"/>
    </location>
</feature>
<proteinExistence type="predicted"/>
<dbReference type="OrthoDB" id="70519at2759"/>
<evidence type="ECO:0000256" key="2">
    <source>
        <dbReference type="ARBA" id="ARBA00023043"/>
    </source>
</evidence>
<dbReference type="SMART" id="SM00248">
    <property type="entry name" value="ANK"/>
    <property type="match status" value="3"/>
</dbReference>
<comment type="caution">
    <text evidence="4">The sequence shown here is derived from an EMBL/GenBank/DDBJ whole genome shotgun (WGS) entry which is preliminary data.</text>
</comment>
<dbReference type="PROSITE" id="PS50297">
    <property type="entry name" value="ANK_REP_REGION"/>
    <property type="match status" value="3"/>
</dbReference>
<organism evidence="4 5">
    <name type="scientific">Acanthosepion pharaonis</name>
    <name type="common">Pharaoh cuttlefish</name>
    <name type="synonym">Sepia pharaonis</name>
    <dbReference type="NCBI Taxonomy" id="158019"/>
    <lineage>
        <taxon>Eukaryota</taxon>
        <taxon>Metazoa</taxon>
        <taxon>Spiralia</taxon>
        <taxon>Lophotrochozoa</taxon>
        <taxon>Mollusca</taxon>
        <taxon>Cephalopoda</taxon>
        <taxon>Coleoidea</taxon>
        <taxon>Decapodiformes</taxon>
        <taxon>Sepiida</taxon>
        <taxon>Sepiina</taxon>
        <taxon>Sepiidae</taxon>
        <taxon>Acanthosepion</taxon>
    </lineage>
</organism>
<keyword evidence="5" id="KW-1185">Reference proteome</keyword>
<dbReference type="SUPFAM" id="SSF48403">
    <property type="entry name" value="Ankyrin repeat"/>
    <property type="match status" value="1"/>
</dbReference>
<dbReference type="InterPro" id="IPR036770">
    <property type="entry name" value="Ankyrin_rpt-contain_sf"/>
</dbReference>
<gene>
    <name evidence="4" type="ORF">SPHA_65899</name>
</gene>
<dbReference type="PANTHER" id="PTHR24171:SF9">
    <property type="entry name" value="ANKYRIN REPEAT DOMAIN-CONTAINING PROTEIN 39"/>
    <property type="match status" value="1"/>
</dbReference>
<accession>A0A812E7K6</accession>
<protein>
    <submittedName>
        <fullName evidence="4">Ankyrin repeat domain-containing protein 39</fullName>
    </submittedName>
</protein>
<dbReference type="Pfam" id="PF12796">
    <property type="entry name" value="Ank_2"/>
    <property type="match status" value="1"/>
</dbReference>
<evidence type="ECO:0000313" key="5">
    <source>
        <dbReference type="Proteomes" id="UP000597762"/>
    </source>
</evidence>
<evidence type="ECO:0000256" key="3">
    <source>
        <dbReference type="PROSITE-ProRule" id="PRU00023"/>
    </source>
</evidence>